<keyword evidence="2" id="KW-1185">Reference proteome</keyword>
<sequence length="253" mass="27684">MDEELDPSGSCLPPRRNIRIRRKMAFYMNADQVIPAFHPNHYIADRTHSSVGWQAGVMNEQRASMSGMSDAGSVPFHCGEVSLAPRDGAENNGRPGNGVHDGVVWKRGRDTRLGGMAGFASLRGNMIPRSHAIGSTVFLASPRLEWWVSLGSGGHRVQIHGGGWAAQTGGYCAGERERKGEESWRGWIPPQRCFMWAPSELHIELRCLGSCTMPLSPRSRGAATASNYEQQGFFRKRGVPATGPPQALYKAVL</sequence>
<proteinExistence type="predicted"/>
<reference evidence="2" key="1">
    <citation type="journal article" date="2018" name="Nat. Microbiol.">
        <title>Leveraging single-cell genomics to expand the fungal tree of life.</title>
        <authorList>
            <person name="Ahrendt S.R."/>
            <person name="Quandt C.A."/>
            <person name="Ciobanu D."/>
            <person name="Clum A."/>
            <person name="Salamov A."/>
            <person name="Andreopoulos B."/>
            <person name="Cheng J.F."/>
            <person name="Woyke T."/>
            <person name="Pelin A."/>
            <person name="Henrissat B."/>
            <person name="Reynolds N.K."/>
            <person name="Benny G.L."/>
            <person name="Smith M.E."/>
            <person name="James T.Y."/>
            <person name="Grigoriev I.V."/>
        </authorList>
    </citation>
    <scope>NUCLEOTIDE SEQUENCE [LARGE SCALE GENOMIC DNA]</scope>
</reference>
<protein>
    <submittedName>
        <fullName evidence="1">Uncharacterized protein</fullName>
    </submittedName>
</protein>
<gene>
    <name evidence="1" type="ORF">BDK51DRAFT_37624</name>
</gene>
<dbReference type="EMBL" id="KZ994881">
    <property type="protein sequence ID" value="RKO91841.1"/>
    <property type="molecule type" value="Genomic_DNA"/>
</dbReference>
<dbReference type="AlphaFoldDB" id="A0A4P9WGA5"/>
<dbReference type="Proteomes" id="UP000269721">
    <property type="component" value="Unassembled WGS sequence"/>
</dbReference>
<evidence type="ECO:0000313" key="2">
    <source>
        <dbReference type="Proteomes" id="UP000269721"/>
    </source>
</evidence>
<evidence type="ECO:0000313" key="1">
    <source>
        <dbReference type="EMBL" id="RKO91841.1"/>
    </source>
</evidence>
<organism evidence="1 2">
    <name type="scientific">Blyttiomyces helicus</name>
    <dbReference type="NCBI Taxonomy" id="388810"/>
    <lineage>
        <taxon>Eukaryota</taxon>
        <taxon>Fungi</taxon>
        <taxon>Fungi incertae sedis</taxon>
        <taxon>Chytridiomycota</taxon>
        <taxon>Chytridiomycota incertae sedis</taxon>
        <taxon>Chytridiomycetes</taxon>
        <taxon>Chytridiomycetes incertae sedis</taxon>
        <taxon>Blyttiomyces</taxon>
    </lineage>
</organism>
<accession>A0A4P9WGA5</accession>
<name>A0A4P9WGA5_9FUNG</name>